<dbReference type="EMBL" id="NGKC01000001">
    <property type="protein sequence ID" value="RSU14611.1"/>
    <property type="molecule type" value="Genomic_DNA"/>
</dbReference>
<dbReference type="InterPro" id="IPR023833">
    <property type="entry name" value="Signal_pept_SipW-depend-type"/>
</dbReference>
<gene>
    <name evidence="2" type="ORF">CBF27_01105</name>
</gene>
<keyword evidence="3" id="KW-1185">Reference proteome</keyword>
<dbReference type="OrthoDB" id="1819951at2"/>
<sequence>MTNNRKSKKRMLGITLALAAVLILAATFAWFTSTDKVENKFKTGALPDGSVKIVEDFPDEPLMPGIAVKKEVGVLSNSNVPVLVRLTFDEALQKMIADGNVLEQTLLDAKSTDSKHVPVPAIDYASAGYSDPTTLAGTGITSVEGVPAGLTLLGKKTIGDQYELAIFREEDGKFFKNTAEFELENGVLTVSNIKYAYYTRGTENTVAWTVARPAAADTVKSQLDDKILLGYSADVNAAQPEADKWAYEPETGYFYFIGKLAPGAMTPEILTTVKLDGSADNTYQLMDYQLDVKIEALQATKEAVEDGGFAGMSDAIKAALLAVL</sequence>
<comment type="caution">
    <text evidence="2">The sequence shown here is derived from an EMBL/GenBank/DDBJ whole genome shotgun (WGS) entry which is preliminary data.</text>
</comment>
<feature type="chain" id="PRO_5038403311" description="Alternate signal-mediated exported protein" evidence="1">
    <location>
        <begin position="26"/>
        <end position="324"/>
    </location>
</feature>
<evidence type="ECO:0008006" key="4">
    <source>
        <dbReference type="Google" id="ProtNLM"/>
    </source>
</evidence>
<name>A0A430B309_9ENTE</name>
<reference evidence="2 3" key="1">
    <citation type="submission" date="2017-05" db="EMBL/GenBank/DDBJ databases">
        <title>Vagococcus spp. assemblies.</title>
        <authorList>
            <person name="Gulvik C.A."/>
        </authorList>
    </citation>
    <scope>NUCLEOTIDE SEQUENCE [LARGE SCALE GENOMIC DNA]</scope>
    <source>
        <strain evidence="2 3">LMG 24798</strain>
    </source>
</reference>
<protein>
    <recommendedName>
        <fullName evidence="4">Alternate signal-mediated exported protein</fullName>
    </recommendedName>
</protein>
<evidence type="ECO:0000313" key="3">
    <source>
        <dbReference type="Proteomes" id="UP000286773"/>
    </source>
</evidence>
<evidence type="ECO:0000256" key="1">
    <source>
        <dbReference type="SAM" id="SignalP"/>
    </source>
</evidence>
<evidence type="ECO:0000313" key="2">
    <source>
        <dbReference type="EMBL" id="RSU14611.1"/>
    </source>
</evidence>
<dbReference type="NCBIfam" id="TIGR04088">
    <property type="entry name" value="cognate_SipW"/>
    <property type="match status" value="1"/>
</dbReference>
<accession>A0A430B309</accession>
<proteinExistence type="predicted"/>
<dbReference type="AlphaFoldDB" id="A0A430B309"/>
<dbReference type="RefSeq" id="WP_126811531.1">
    <property type="nucleotide sequence ID" value="NZ_NGKC01000001.1"/>
</dbReference>
<organism evidence="2 3">
    <name type="scientific">Vagococcus acidifermentans</name>
    <dbReference type="NCBI Taxonomy" id="564710"/>
    <lineage>
        <taxon>Bacteria</taxon>
        <taxon>Bacillati</taxon>
        <taxon>Bacillota</taxon>
        <taxon>Bacilli</taxon>
        <taxon>Lactobacillales</taxon>
        <taxon>Enterococcaceae</taxon>
        <taxon>Vagococcus</taxon>
    </lineage>
</organism>
<keyword evidence="1" id="KW-0732">Signal</keyword>
<dbReference type="Proteomes" id="UP000286773">
    <property type="component" value="Unassembled WGS sequence"/>
</dbReference>
<feature type="signal peptide" evidence="1">
    <location>
        <begin position="1"/>
        <end position="25"/>
    </location>
</feature>